<gene>
    <name evidence="3" type="ORF">HELGO_WM3200</name>
</gene>
<accession>A0A6S6SVG1</accession>
<dbReference type="InterPro" id="IPR015919">
    <property type="entry name" value="Cadherin-like_sf"/>
</dbReference>
<feature type="signal peptide" evidence="2">
    <location>
        <begin position="1"/>
        <end position="20"/>
    </location>
</feature>
<sequence length="298" mass="32908">MKMYVALLITSLLFIGCGSGTEDDAYASSQEYTLYTQEETPITFTVVPNAIEETVEYSDTAETTNTTDSSVTVITIDKHPENGKLSLAGESVTYTPFSNFNGREVIALHLGDPSDVNYKIYNIVIFVESDGEAPMLSGNPTTQIKVNDNYSFRPNVAKKFQTNTMVFSIANKPYWASFNGNTGELYGKAPSEEILTENIVISLFNGQDRSSLEAFDIEVFDPAKKEDTTVNDTETEEDNDSEITTVDADEEDNDSEITTVDADEEDNDSEITTVDADEDVEEETQIENDPTDKGDNIL</sequence>
<name>A0A6S6SVG1_9BACT</name>
<dbReference type="AlphaFoldDB" id="A0A6S6SVG1"/>
<dbReference type="GO" id="GO:0016020">
    <property type="term" value="C:membrane"/>
    <property type="evidence" value="ECO:0007669"/>
    <property type="project" value="InterPro"/>
</dbReference>
<feature type="region of interest" description="Disordered" evidence="1">
    <location>
        <begin position="223"/>
        <end position="298"/>
    </location>
</feature>
<evidence type="ECO:0000256" key="1">
    <source>
        <dbReference type="SAM" id="MobiDB-lite"/>
    </source>
</evidence>
<dbReference type="EMBL" id="CACVAS010000047">
    <property type="protein sequence ID" value="CAA6806561.1"/>
    <property type="molecule type" value="Genomic_DNA"/>
</dbReference>
<feature type="chain" id="PRO_5027665421" evidence="2">
    <location>
        <begin position="21"/>
        <end position="298"/>
    </location>
</feature>
<dbReference type="Gene3D" id="2.60.40.3440">
    <property type="match status" value="1"/>
</dbReference>
<evidence type="ECO:0000256" key="2">
    <source>
        <dbReference type="SAM" id="SignalP"/>
    </source>
</evidence>
<proteinExistence type="predicted"/>
<dbReference type="GO" id="GO:0005509">
    <property type="term" value="F:calcium ion binding"/>
    <property type="evidence" value="ECO:0007669"/>
    <property type="project" value="InterPro"/>
</dbReference>
<dbReference type="SUPFAM" id="SSF49313">
    <property type="entry name" value="Cadherin-like"/>
    <property type="match status" value="1"/>
</dbReference>
<reference evidence="3" key="1">
    <citation type="submission" date="2020-01" db="EMBL/GenBank/DDBJ databases">
        <authorList>
            <person name="Meier V. D."/>
            <person name="Meier V D."/>
        </authorList>
    </citation>
    <scope>NUCLEOTIDE SEQUENCE</scope>
    <source>
        <strain evidence="3">HLG_WM_MAG_01</strain>
    </source>
</reference>
<evidence type="ECO:0000313" key="3">
    <source>
        <dbReference type="EMBL" id="CAA6806561.1"/>
    </source>
</evidence>
<dbReference type="InterPro" id="IPR013783">
    <property type="entry name" value="Ig-like_fold"/>
</dbReference>
<protein>
    <submittedName>
        <fullName evidence="3">Uncharacterized protein</fullName>
    </submittedName>
</protein>
<keyword evidence="2" id="KW-0732">Signal</keyword>
<dbReference type="Gene3D" id="2.60.40.10">
    <property type="entry name" value="Immunoglobulins"/>
    <property type="match status" value="1"/>
</dbReference>
<dbReference type="PROSITE" id="PS51257">
    <property type="entry name" value="PROKAR_LIPOPROTEIN"/>
    <property type="match status" value="1"/>
</dbReference>
<feature type="compositionally biased region" description="Acidic residues" evidence="1">
    <location>
        <begin position="233"/>
        <end position="286"/>
    </location>
</feature>
<organism evidence="3">
    <name type="scientific">uncultured Sulfurovum sp</name>
    <dbReference type="NCBI Taxonomy" id="269237"/>
    <lineage>
        <taxon>Bacteria</taxon>
        <taxon>Pseudomonadati</taxon>
        <taxon>Campylobacterota</taxon>
        <taxon>Epsilonproteobacteria</taxon>
        <taxon>Campylobacterales</taxon>
        <taxon>Sulfurovaceae</taxon>
        <taxon>Sulfurovum</taxon>
        <taxon>environmental samples</taxon>
    </lineage>
</organism>